<dbReference type="InterPro" id="IPR038502">
    <property type="entry name" value="M1_LTA-4_hydro/amino_C_sf"/>
</dbReference>
<evidence type="ECO:0000256" key="6">
    <source>
        <dbReference type="ARBA" id="ARBA00012011"/>
    </source>
</evidence>
<dbReference type="InterPro" id="IPR014782">
    <property type="entry name" value="Peptidase_M1_dom"/>
</dbReference>
<dbReference type="GO" id="GO:0016126">
    <property type="term" value="P:sterol biosynthetic process"/>
    <property type="evidence" value="ECO:0007669"/>
    <property type="project" value="UniProtKB-KW"/>
</dbReference>
<keyword evidence="23" id="KW-1207">Sterol metabolism</keyword>
<dbReference type="InterPro" id="IPR001433">
    <property type="entry name" value="OxRdtase_FAD/NAD-bd"/>
</dbReference>
<keyword evidence="18" id="KW-0756">Sterol biosynthesis</keyword>
<evidence type="ECO:0000256" key="21">
    <source>
        <dbReference type="ARBA" id="ARBA00023098"/>
    </source>
</evidence>
<feature type="transmembrane region" description="Helical" evidence="29">
    <location>
        <begin position="1092"/>
        <end position="1116"/>
    </location>
</feature>
<keyword evidence="19" id="KW-0520">NAD</keyword>
<evidence type="ECO:0000256" key="23">
    <source>
        <dbReference type="ARBA" id="ARBA00023166"/>
    </source>
</evidence>
<dbReference type="Gene3D" id="3.40.50.80">
    <property type="entry name" value="Nucleotide-binding domain of ferredoxin-NADP reductase (FNR) module"/>
    <property type="match status" value="1"/>
</dbReference>
<dbReference type="PANTHER" id="PTHR45726">
    <property type="entry name" value="LEUKOTRIENE A-4 HYDROLASE"/>
    <property type="match status" value="1"/>
</dbReference>
<dbReference type="SUPFAM" id="SSF63380">
    <property type="entry name" value="Riboflavin synthase domain-like"/>
    <property type="match status" value="1"/>
</dbReference>
<dbReference type="InterPro" id="IPR039261">
    <property type="entry name" value="FNR_nucleotide-bd"/>
</dbReference>
<organism evidence="31 32">
    <name type="scientific">Danionella cerebrum</name>
    <dbReference type="NCBI Taxonomy" id="2873325"/>
    <lineage>
        <taxon>Eukaryota</taxon>
        <taxon>Metazoa</taxon>
        <taxon>Chordata</taxon>
        <taxon>Craniata</taxon>
        <taxon>Vertebrata</taxon>
        <taxon>Euteleostomi</taxon>
        <taxon>Actinopterygii</taxon>
        <taxon>Neopterygii</taxon>
        <taxon>Teleostei</taxon>
        <taxon>Ostariophysi</taxon>
        <taxon>Cypriniformes</taxon>
        <taxon>Danionidae</taxon>
        <taxon>Danioninae</taxon>
        <taxon>Danionella</taxon>
    </lineage>
</organism>
<evidence type="ECO:0000256" key="14">
    <source>
        <dbReference type="ARBA" id="ARBA00022833"/>
    </source>
</evidence>
<dbReference type="FunFam" id="1.25.40.320:FF:000001">
    <property type="entry name" value="Leukotriene A(4) hydrolase"/>
    <property type="match status" value="1"/>
</dbReference>
<feature type="binding site" evidence="25">
    <location>
        <position position="1258"/>
    </location>
    <ligand>
        <name>Zn(2+)</name>
        <dbReference type="ChEBI" id="CHEBI:29105"/>
    </ligand>
</feature>
<dbReference type="GO" id="GO:0016020">
    <property type="term" value="C:membrane"/>
    <property type="evidence" value="ECO:0007669"/>
    <property type="project" value="UniProtKB-SubCell"/>
</dbReference>
<comment type="cofactor">
    <cofactor evidence="1">
        <name>FAD</name>
        <dbReference type="ChEBI" id="CHEBI:57692"/>
    </cofactor>
</comment>
<dbReference type="SUPFAM" id="SSF48371">
    <property type="entry name" value="ARM repeat"/>
    <property type="match status" value="1"/>
</dbReference>
<evidence type="ECO:0000256" key="9">
    <source>
        <dbReference type="ARBA" id="ARBA00022670"/>
    </source>
</evidence>
<reference evidence="31 32" key="1">
    <citation type="journal article" date="2019" name="Sci. Data">
        <title>Hybrid genome assembly and annotation of Danionella translucida.</title>
        <authorList>
            <person name="Kadobianskyi M."/>
            <person name="Schulze L."/>
            <person name="Schuelke M."/>
            <person name="Judkewitz B."/>
        </authorList>
    </citation>
    <scope>NUCLEOTIDE SEQUENCE [LARGE SCALE GENOMIC DNA]</scope>
    <source>
        <strain evidence="31 32">Bolton</strain>
    </source>
</reference>
<evidence type="ECO:0000256" key="8">
    <source>
        <dbReference type="ARBA" id="ARBA00022630"/>
    </source>
</evidence>
<keyword evidence="32" id="KW-1185">Reference proteome</keyword>
<feature type="binding site" evidence="25">
    <location>
        <position position="1112"/>
    </location>
    <ligand>
        <name>Zn(2+)</name>
        <dbReference type="ChEBI" id="CHEBI:29105"/>
    </ligand>
</feature>
<comment type="caution">
    <text evidence="31">The sequence shown here is derived from an EMBL/GenBank/DDBJ whole genome shotgun (WGS) entry which is preliminary data.</text>
</comment>
<evidence type="ECO:0000256" key="16">
    <source>
        <dbReference type="ARBA" id="ARBA00022989"/>
    </source>
</evidence>
<feature type="binding site" evidence="27">
    <location>
        <begin position="588"/>
        <end position="590"/>
    </location>
    <ligand>
        <name>a peptide</name>
        <dbReference type="ChEBI" id="CHEBI:60466"/>
    </ligand>
</feature>
<dbReference type="FunFam" id="3.30.2010.30:FF:000001">
    <property type="entry name" value="Leukotriene A(4) hydrolase"/>
    <property type="match status" value="1"/>
</dbReference>
<evidence type="ECO:0000256" key="29">
    <source>
        <dbReference type="SAM" id="Phobius"/>
    </source>
</evidence>
<comment type="similarity">
    <text evidence="4">Belongs to the ADIPOR family.</text>
</comment>
<keyword evidence="10 29" id="KW-0812">Transmembrane</keyword>
<comment type="similarity">
    <text evidence="5">Belongs to the peptidase M1 family.</text>
</comment>
<keyword evidence="22 29" id="KW-0472">Membrane</keyword>
<feature type="domain" description="FAD-binding FR-type" evidence="30">
    <location>
        <begin position="666"/>
        <end position="778"/>
    </location>
</feature>
<keyword evidence="24" id="KW-0753">Steroid metabolism</keyword>
<keyword evidence="17" id="KW-0560">Oxidoreductase</keyword>
<dbReference type="InterPro" id="IPR027268">
    <property type="entry name" value="Peptidase_M4/M1_CTD_sf"/>
</dbReference>
<dbReference type="EMBL" id="SRMA01027108">
    <property type="protein sequence ID" value="TRY59721.1"/>
    <property type="molecule type" value="Genomic_DNA"/>
</dbReference>
<evidence type="ECO:0000256" key="25">
    <source>
        <dbReference type="PIRSR" id="PIRSR604254-1"/>
    </source>
</evidence>
<dbReference type="InterPro" id="IPR008333">
    <property type="entry name" value="Cbr1-like_FAD-bd_dom"/>
</dbReference>
<dbReference type="FunFam" id="1.10.390.10:FF:000003">
    <property type="entry name" value="Leukotriene A(4) hydrolase"/>
    <property type="match status" value="1"/>
</dbReference>
<keyword evidence="20" id="KW-0482">Metalloprotease</keyword>
<feature type="binding site" evidence="25">
    <location>
        <position position="1262"/>
    </location>
    <ligand>
        <name>Zn(2+)</name>
        <dbReference type="ChEBI" id="CHEBI:29105"/>
    </ligand>
</feature>
<feature type="transmembrane region" description="Helical" evidence="29">
    <location>
        <begin position="1260"/>
        <end position="1277"/>
    </location>
</feature>
<dbReference type="InterPro" id="IPR034015">
    <property type="entry name" value="M1_LTA4H"/>
</dbReference>
<evidence type="ECO:0000256" key="10">
    <source>
        <dbReference type="ARBA" id="ARBA00022692"/>
    </source>
</evidence>
<evidence type="ECO:0000256" key="26">
    <source>
        <dbReference type="PIRSR" id="PIRSR634015-1"/>
    </source>
</evidence>
<dbReference type="InterPro" id="IPR045357">
    <property type="entry name" value="Aminopeptidase_N-like_N"/>
</dbReference>
<feature type="transmembrane region" description="Helical" evidence="29">
    <location>
        <begin position="1128"/>
        <end position="1146"/>
    </location>
</feature>
<evidence type="ECO:0000256" key="11">
    <source>
        <dbReference type="ARBA" id="ARBA00022723"/>
    </source>
</evidence>
<keyword evidence="7" id="KW-0444">Lipid biosynthesis</keyword>
<keyword evidence="12" id="KW-0378">Hydrolase</keyword>
<dbReference type="Pfam" id="PF00175">
    <property type="entry name" value="NAD_binding_1"/>
    <property type="match status" value="1"/>
</dbReference>
<dbReference type="CDD" id="cd09599">
    <property type="entry name" value="M1_LTA4H"/>
    <property type="match status" value="1"/>
</dbReference>
<feature type="transmembrane region" description="Helical" evidence="29">
    <location>
        <begin position="1220"/>
        <end position="1240"/>
    </location>
</feature>
<feature type="transmembrane region" description="Helical" evidence="29">
    <location>
        <begin position="1059"/>
        <end position="1080"/>
    </location>
</feature>
<keyword evidence="9" id="KW-0645">Protease</keyword>
<dbReference type="Pfam" id="PF09127">
    <property type="entry name" value="Leuk-A4-hydro_C"/>
    <property type="match status" value="1"/>
</dbReference>
<comment type="cofactor">
    <cofactor evidence="28">
        <name>Zn(2+)</name>
        <dbReference type="ChEBI" id="CHEBI:29105"/>
    </cofactor>
    <text evidence="28">Binds 1 zinc ion per subunit.</text>
</comment>
<evidence type="ECO:0000313" key="32">
    <source>
        <dbReference type="Proteomes" id="UP000316079"/>
    </source>
</evidence>
<dbReference type="InterPro" id="IPR042097">
    <property type="entry name" value="Aminopeptidase_N-like_N_sf"/>
</dbReference>
<proteinExistence type="inferred from homology"/>
<feature type="binding site" evidence="28">
    <location>
        <position position="336"/>
    </location>
    <ligand>
        <name>Zn(2+)</name>
        <dbReference type="ChEBI" id="CHEBI:29105"/>
        <note>catalytic</note>
    </ligand>
</feature>
<evidence type="ECO:0000256" key="19">
    <source>
        <dbReference type="ARBA" id="ARBA00023027"/>
    </source>
</evidence>
<evidence type="ECO:0000256" key="12">
    <source>
        <dbReference type="ARBA" id="ARBA00022801"/>
    </source>
</evidence>
<dbReference type="FunFam" id="3.40.50.80:FF:000005">
    <property type="entry name" value="NADH-cytochrome b5 reductase"/>
    <property type="match status" value="1"/>
</dbReference>
<dbReference type="GO" id="GO:0090524">
    <property type="term" value="F:cytochrome-b5 reductase activity, acting on NADH"/>
    <property type="evidence" value="ECO:0007669"/>
    <property type="project" value="UniProtKB-EC"/>
</dbReference>
<dbReference type="InterPro" id="IPR017938">
    <property type="entry name" value="Riboflavin_synthase-like_b-brl"/>
</dbReference>
<evidence type="ECO:0000256" key="18">
    <source>
        <dbReference type="ARBA" id="ARBA00023011"/>
    </source>
</evidence>
<dbReference type="Gene3D" id="2.40.30.10">
    <property type="entry name" value="Translation factors"/>
    <property type="match status" value="1"/>
</dbReference>
<name>A0A553N2R2_9TELE</name>
<evidence type="ECO:0000256" key="24">
    <source>
        <dbReference type="ARBA" id="ARBA00023221"/>
    </source>
</evidence>
<dbReference type="InterPro" id="IPR004254">
    <property type="entry name" value="AdipoR/HlyIII-related"/>
</dbReference>
<dbReference type="PRINTS" id="PR00406">
    <property type="entry name" value="CYTB5RDTASE"/>
</dbReference>
<dbReference type="GO" id="GO:0006508">
    <property type="term" value="P:proteolysis"/>
    <property type="evidence" value="ECO:0007669"/>
    <property type="project" value="UniProtKB-KW"/>
</dbReference>
<dbReference type="PRINTS" id="PR00371">
    <property type="entry name" value="FPNCR"/>
</dbReference>
<feature type="binding site" evidence="27">
    <location>
        <begin position="284"/>
        <end position="289"/>
    </location>
    <ligand>
        <name>a peptide</name>
        <dbReference type="ChEBI" id="CHEBI:60466"/>
    </ligand>
</feature>
<feature type="binding site" evidence="28">
    <location>
        <position position="313"/>
    </location>
    <ligand>
        <name>Zn(2+)</name>
        <dbReference type="ChEBI" id="CHEBI:29105"/>
        <note>catalytic</note>
    </ligand>
</feature>
<dbReference type="Pfam" id="PF01433">
    <property type="entry name" value="Peptidase_M1"/>
    <property type="match status" value="1"/>
</dbReference>
<dbReference type="Gene3D" id="2.60.40.1730">
    <property type="entry name" value="tricorn interacting facor f3 domain"/>
    <property type="match status" value="2"/>
</dbReference>
<keyword evidence="21" id="KW-0443">Lipid metabolism</keyword>
<evidence type="ECO:0000256" key="2">
    <source>
        <dbReference type="ARBA" id="ARBA00004141"/>
    </source>
</evidence>
<evidence type="ECO:0000256" key="15">
    <source>
        <dbReference type="ARBA" id="ARBA00022955"/>
    </source>
</evidence>
<keyword evidence="16 29" id="KW-1133">Transmembrane helix</keyword>
<keyword evidence="15" id="KW-0752">Steroid biosynthesis</keyword>
<dbReference type="SUPFAM" id="SSF55486">
    <property type="entry name" value="Metalloproteases ('zincins'), catalytic domain"/>
    <property type="match status" value="1"/>
</dbReference>
<dbReference type="InterPro" id="IPR015211">
    <property type="entry name" value="Peptidase_M1_C"/>
</dbReference>
<dbReference type="FunFam" id="2.40.30.10:FF:000021">
    <property type="entry name" value="NADH-cytochrome b5 reductase"/>
    <property type="match status" value="1"/>
</dbReference>
<dbReference type="InterPro" id="IPR016024">
    <property type="entry name" value="ARM-type_fold"/>
</dbReference>
<dbReference type="SMART" id="SM01263">
    <property type="entry name" value="Leuk-A4-hydro_C"/>
    <property type="match status" value="1"/>
</dbReference>
<keyword evidence="14 25" id="KW-0862">Zinc</keyword>
<feature type="binding site" evidence="28">
    <location>
        <position position="317"/>
    </location>
    <ligand>
        <name>Zn(2+)</name>
        <dbReference type="ChEBI" id="CHEBI:29105"/>
        <note>catalytic</note>
    </ligand>
</feature>
<dbReference type="SUPFAM" id="SSF63737">
    <property type="entry name" value="Leukotriene A4 hydrolase N-terminal domain"/>
    <property type="match status" value="2"/>
</dbReference>
<feature type="transmembrane region" description="Helical" evidence="29">
    <location>
        <begin position="1158"/>
        <end position="1177"/>
    </location>
</feature>
<dbReference type="InterPro" id="IPR049980">
    <property type="entry name" value="LTA4H_cat"/>
</dbReference>
<feature type="active site" description="Proton acceptor" evidence="26">
    <location>
        <position position="314"/>
    </location>
</feature>
<evidence type="ECO:0000256" key="1">
    <source>
        <dbReference type="ARBA" id="ARBA00001974"/>
    </source>
</evidence>
<dbReference type="CDD" id="cd06183">
    <property type="entry name" value="cyt_b5_reduct_like"/>
    <property type="match status" value="1"/>
</dbReference>
<feature type="binding site" evidence="27">
    <location>
        <begin position="156"/>
        <end position="158"/>
    </location>
    <ligand>
        <name>a peptide</name>
        <dbReference type="ChEBI" id="CHEBI:60466"/>
    </ligand>
</feature>
<evidence type="ECO:0000256" key="28">
    <source>
        <dbReference type="PIRSR" id="PIRSR634015-3"/>
    </source>
</evidence>
<dbReference type="GO" id="GO:0005615">
    <property type="term" value="C:extracellular space"/>
    <property type="evidence" value="ECO:0007669"/>
    <property type="project" value="TreeGrafter"/>
</dbReference>
<accession>A0A553N2R2</accession>
<keyword evidence="11 25" id="KW-0479">Metal-binding</keyword>
<comment type="similarity">
    <text evidence="3">Belongs to the flavoprotein pyridine nucleotide cytochrome reductase family.</text>
</comment>
<evidence type="ECO:0000256" key="13">
    <source>
        <dbReference type="ARBA" id="ARBA00022827"/>
    </source>
</evidence>
<dbReference type="GO" id="GO:0008270">
    <property type="term" value="F:zinc ion binding"/>
    <property type="evidence" value="ECO:0007669"/>
    <property type="project" value="InterPro"/>
</dbReference>
<dbReference type="Pfam" id="PF00970">
    <property type="entry name" value="FAD_binding_6"/>
    <property type="match status" value="1"/>
</dbReference>
<feature type="transmembrane region" description="Helical" evidence="29">
    <location>
        <begin position="1189"/>
        <end position="1208"/>
    </location>
</feature>
<dbReference type="OrthoDB" id="79562at2759"/>
<keyword evidence="8" id="KW-0285">Flavoprotein</keyword>
<evidence type="ECO:0000313" key="31">
    <source>
        <dbReference type="EMBL" id="TRY59721.1"/>
    </source>
</evidence>
<dbReference type="Gene3D" id="1.25.40.320">
    <property type="entry name" value="Peptidase M1, leukotriene A4 hydrolase/aminopeptidase C-terminal domain"/>
    <property type="match status" value="1"/>
</dbReference>
<comment type="subcellular location">
    <subcellularLocation>
        <location evidence="2">Membrane</location>
        <topology evidence="2">Multi-pass membrane protein</topology>
    </subcellularLocation>
</comment>
<evidence type="ECO:0000256" key="4">
    <source>
        <dbReference type="ARBA" id="ARBA00007018"/>
    </source>
</evidence>
<gene>
    <name evidence="31" type="ORF">DNTS_002510</name>
</gene>
<dbReference type="Pfam" id="PF17900">
    <property type="entry name" value="Peptidase_M1_N"/>
    <property type="match status" value="1"/>
</dbReference>
<dbReference type="STRING" id="623744.A0A553N2R2"/>
<dbReference type="InterPro" id="IPR017927">
    <property type="entry name" value="FAD-bd_FR_type"/>
</dbReference>
<evidence type="ECO:0000256" key="17">
    <source>
        <dbReference type="ARBA" id="ARBA00023002"/>
    </source>
</evidence>
<evidence type="ECO:0000256" key="27">
    <source>
        <dbReference type="PIRSR" id="PIRSR634015-2"/>
    </source>
</evidence>
<feature type="transmembrane region" description="Helical" evidence="29">
    <location>
        <begin position="632"/>
        <end position="652"/>
    </location>
</feature>
<dbReference type="GO" id="GO:0070006">
    <property type="term" value="F:metalloaminopeptidase activity"/>
    <property type="evidence" value="ECO:0007669"/>
    <property type="project" value="TreeGrafter"/>
</dbReference>
<dbReference type="PROSITE" id="PS51384">
    <property type="entry name" value="FAD_FR"/>
    <property type="match status" value="1"/>
</dbReference>
<dbReference type="PANTHER" id="PTHR45726:SF1">
    <property type="entry name" value="AMINOPEPTIDASE B"/>
    <property type="match status" value="1"/>
</dbReference>
<dbReference type="Pfam" id="PF03006">
    <property type="entry name" value="HlyIII"/>
    <property type="match status" value="1"/>
</dbReference>
<evidence type="ECO:0000256" key="22">
    <source>
        <dbReference type="ARBA" id="ARBA00023136"/>
    </source>
</evidence>
<dbReference type="SUPFAM" id="SSF52343">
    <property type="entry name" value="Ferredoxin reductase-like, C-terminal NADP-linked domain"/>
    <property type="match status" value="1"/>
</dbReference>
<dbReference type="Gene3D" id="1.10.390.10">
    <property type="entry name" value="Neutral Protease Domain 2"/>
    <property type="match status" value="1"/>
</dbReference>
<dbReference type="InterPro" id="IPR001709">
    <property type="entry name" value="Flavoprot_Pyr_Nucl_cyt_Rdtase"/>
</dbReference>
<keyword evidence="13" id="KW-0274">FAD</keyword>
<evidence type="ECO:0000256" key="3">
    <source>
        <dbReference type="ARBA" id="ARBA00006105"/>
    </source>
</evidence>
<evidence type="ECO:0000256" key="20">
    <source>
        <dbReference type="ARBA" id="ARBA00023049"/>
    </source>
</evidence>
<dbReference type="Proteomes" id="UP000316079">
    <property type="component" value="Unassembled WGS sequence"/>
</dbReference>
<dbReference type="EC" id="1.6.2.2" evidence="6"/>
<feature type="non-terminal residue" evidence="31">
    <location>
        <position position="1"/>
    </location>
</feature>
<evidence type="ECO:0000256" key="5">
    <source>
        <dbReference type="ARBA" id="ARBA00010136"/>
    </source>
</evidence>
<protein>
    <recommendedName>
        <fullName evidence="6">cytochrome-b5 reductase</fullName>
        <ecNumber evidence="6">1.6.2.2</ecNumber>
    </recommendedName>
</protein>
<sequence>AEDVATSSSYRQFKIRHFHLDLKVDFEQKTISGTETIQLQCIEDKQNELKLDIHPTLTVHKVTFSENTSDWTTTEFLIQDFTSYGNTLVMSWLNPEQTAEKKLPFLYTSGFPVLNRSLFPGAHTPIIKSTYSAVVQVCWLEPEQTAGKLKPYVFTQGQAVLNRSFFPCFDTPAVKSSYSAALQVPDGFTAVMSANKWEQRKADGTFVFTMDHPIPSYLVALAVGDLLSAEVGPRTRVWTEPCLLQAAKQEYDNVIEEFLSTAEKLFGPYVWGRYDVLFMPPSFPFGGMENPCLTFVTPCLLAGDCSLADVIIHEICHSWFGNLVTNATWGDFWLNEGFTMYAQRRVCREIFGEAYTCLEAATGKALLRQHMDQTGEQHPLNKLRVKIEPGVDPDDTYNETPYEKGFCFVSYLAHLTGDQSRFDAFIKAYVEKFKFRSILPEDALEFYLEYFPDLKLKNVHKIEGLDFDSWLNVPGWPPYVPDLSAGQMLMKPAEVLAEMWLKHNLDLELICKTDIKSWKTYQTVYFLEKIFEKSPLPDGNLKKLEECYSHITESKNAELKLRWAQIVARNQHNPGFQHIRDFLSSQGKQKYTLPVYRALWNGSEETKTLATEIFSATSNQLHVNVRNYSTTVAVSVGVVLVSTAGLLGYYFFNKKKKLLITLIDPSEKYKLRLVDKEIISHDTRRFRFALPSPEHVLGLPVGKHVYLSARIDGNLIVRPYTPVSSDDDKGFVDLVVKIYFRNVHPKFPEGGKMSQYLENLRIGDVVDFRGPGGLLEYKGKGQFAVQTDKKAPIETKTAKSLGLIAGGTGITPMLQLIRDITKNPNDTTTCNLLFANQTEKDILLKDELEEIQTRHPDRFKLWFTVDRAPADWEYSQGFISAEMIQEHLPGPSDDSMILICGPPPMVQFACNPNLDKLGYRQSQRFGSLLMSGQIRSASHADCRVTEECHVPADVELMELGPLLEEDCPLACALADDDEEEDEDIGEVLTLPLQAHHAMEKMEEFVHKVWEGRWRVIPFHVLPEWLKDNDYLLHGHRPPMPSFRACFGSIFRIHTETGNIWTHLLGLILFLCLGTLTMLRPNMYFMAPLQEKVVFGMFFLGAVLCLSFSWLFHTVYCHSEKVSRTFSKLDYSGIALLIMGSFVPWLYYSFYCSPQPRLIYLTIVCVLGIAAIVVAQWDRFSTPRHRPTRAGVFMGLGLSGIVPTMHFTIEEGFVKATTVGQMGWFYLMGAMYITGAGLYAARIPERYFPGKCDIWFHSHQIFHVLVVAAAFIHFYGVSNLQEFRYGLEGGCTDDTLL</sequence>
<dbReference type="Gene3D" id="3.30.2010.30">
    <property type="match status" value="1"/>
</dbReference>
<feature type="active site" description="Proton donor" evidence="26">
    <location>
        <position position="402"/>
    </location>
</feature>
<evidence type="ECO:0000259" key="30">
    <source>
        <dbReference type="PROSITE" id="PS51384"/>
    </source>
</evidence>
<evidence type="ECO:0000256" key="7">
    <source>
        <dbReference type="ARBA" id="ARBA00022516"/>
    </source>
</evidence>